<name>A0A5J6JBK4_STRVI</name>
<evidence type="ECO:0000313" key="3">
    <source>
        <dbReference type="Proteomes" id="UP000325563"/>
    </source>
</evidence>
<gene>
    <name evidence="2" type="ORF">CP980_25065</name>
</gene>
<accession>A0A5J6JBK4</accession>
<dbReference type="AlphaFoldDB" id="A0A5J6JBK4"/>
<proteinExistence type="predicted"/>
<dbReference type="KEGG" id="svn:CP980_25065"/>
<dbReference type="EMBL" id="CP023692">
    <property type="protein sequence ID" value="QEV47915.1"/>
    <property type="molecule type" value="Genomic_DNA"/>
</dbReference>
<evidence type="ECO:0000256" key="1">
    <source>
        <dbReference type="SAM" id="SignalP"/>
    </source>
</evidence>
<sequence length="185" mass="19091">MLQGLAAVIALTLAAPGFLGAADLPPHPTSPWHAGKITKGLPETAPFCLDGVLPAAGSWHRRFGTDLDTGAVQVSVRASSDAAAARLARNLERAVAACAADWLREHPEGTAGSTDYGALPVEEGAHVYGVHTSIPDSEPGVHLFGIGRDGATVTVVQWGQMGDLGDAPVAAFRRTTTTAVNRLDP</sequence>
<dbReference type="GeneID" id="95613816"/>
<protein>
    <submittedName>
        <fullName evidence="2">Uncharacterized protein</fullName>
    </submittedName>
</protein>
<dbReference type="RefSeq" id="WP_150529126.1">
    <property type="nucleotide sequence ID" value="NZ_BNBW01000015.1"/>
</dbReference>
<evidence type="ECO:0000313" key="2">
    <source>
        <dbReference type="EMBL" id="QEV47915.1"/>
    </source>
</evidence>
<feature type="chain" id="PRO_5023843860" evidence="1">
    <location>
        <begin position="22"/>
        <end position="185"/>
    </location>
</feature>
<keyword evidence="3" id="KW-1185">Reference proteome</keyword>
<dbReference type="Proteomes" id="UP000325563">
    <property type="component" value="Chromosome"/>
</dbReference>
<feature type="signal peptide" evidence="1">
    <location>
        <begin position="1"/>
        <end position="21"/>
    </location>
</feature>
<keyword evidence="1" id="KW-0732">Signal</keyword>
<organism evidence="2 3">
    <name type="scientific">Streptomyces vinaceus</name>
    <dbReference type="NCBI Taxonomy" id="1960"/>
    <lineage>
        <taxon>Bacteria</taxon>
        <taxon>Bacillati</taxon>
        <taxon>Actinomycetota</taxon>
        <taxon>Actinomycetes</taxon>
        <taxon>Kitasatosporales</taxon>
        <taxon>Streptomycetaceae</taxon>
        <taxon>Streptomyces</taxon>
    </lineage>
</organism>
<reference evidence="2 3" key="1">
    <citation type="submission" date="2017-09" db="EMBL/GenBank/DDBJ databases">
        <authorList>
            <person name="Lee N."/>
            <person name="Cho B.-K."/>
        </authorList>
    </citation>
    <scope>NUCLEOTIDE SEQUENCE [LARGE SCALE GENOMIC DNA]</scope>
    <source>
        <strain evidence="2 3">ATCC 27476</strain>
    </source>
</reference>